<accession>X0ZQT7</accession>
<protein>
    <recommendedName>
        <fullName evidence="2">N-sulphoglucosamine sulphohydrolase C-terminal domain-containing protein</fullName>
    </recommendedName>
</protein>
<organism evidence="1">
    <name type="scientific">marine sediment metagenome</name>
    <dbReference type="NCBI Taxonomy" id="412755"/>
    <lineage>
        <taxon>unclassified sequences</taxon>
        <taxon>metagenomes</taxon>
        <taxon>ecological metagenomes</taxon>
    </lineage>
</organism>
<reference evidence="1" key="1">
    <citation type="journal article" date="2014" name="Front. Microbiol.">
        <title>High frequency of phylogenetically diverse reductive dehalogenase-homologous genes in deep subseafloor sedimentary metagenomes.</title>
        <authorList>
            <person name="Kawai M."/>
            <person name="Futagami T."/>
            <person name="Toyoda A."/>
            <person name="Takaki Y."/>
            <person name="Nishi S."/>
            <person name="Hori S."/>
            <person name="Arai W."/>
            <person name="Tsubouchi T."/>
            <person name="Morono Y."/>
            <person name="Uchiyama I."/>
            <person name="Ito T."/>
            <person name="Fujiyama A."/>
            <person name="Inagaki F."/>
            <person name="Takami H."/>
        </authorList>
    </citation>
    <scope>NUCLEOTIDE SEQUENCE</scope>
    <source>
        <strain evidence="1">Expedition CK06-06</strain>
    </source>
</reference>
<gene>
    <name evidence="1" type="ORF">S01H1_79138</name>
</gene>
<dbReference type="AlphaFoldDB" id="X0ZQT7"/>
<dbReference type="InterPro" id="IPR017850">
    <property type="entry name" value="Alkaline_phosphatase_core_sf"/>
</dbReference>
<dbReference type="EMBL" id="BARS01053317">
    <property type="protein sequence ID" value="GAG50596.1"/>
    <property type="molecule type" value="Genomic_DNA"/>
</dbReference>
<dbReference type="Gene3D" id="3.30.1120.10">
    <property type="match status" value="1"/>
</dbReference>
<sequence length="85" mass="10030">LELYDVIDDPMETINIADTQPKEAKRLQSQLSHWITERLDGESDPIIYPEWPHLLALGRKYGEKKRRLRETMGVVGNHRHSRRKP</sequence>
<comment type="caution">
    <text evidence="1">The sequence shown here is derived from an EMBL/GenBank/DDBJ whole genome shotgun (WGS) entry which is preliminary data.</text>
</comment>
<proteinExistence type="predicted"/>
<evidence type="ECO:0000313" key="1">
    <source>
        <dbReference type="EMBL" id="GAG50596.1"/>
    </source>
</evidence>
<name>X0ZQT7_9ZZZZ</name>
<dbReference type="SUPFAM" id="SSF53649">
    <property type="entry name" value="Alkaline phosphatase-like"/>
    <property type="match status" value="1"/>
</dbReference>
<evidence type="ECO:0008006" key="2">
    <source>
        <dbReference type="Google" id="ProtNLM"/>
    </source>
</evidence>
<feature type="non-terminal residue" evidence="1">
    <location>
        <position position="1"/>
    </location>
</feature>